<evidence type="ECO:0000313" key="1">
    <source>
        <dbReference type="EMBL" id="SFO26464.1"/>
    </source>
</evidence>
<dbReference type="Proteomes" id="UP000183642">
    <property type="component" value="Unassembled WGS sequence"/>
</dbReference>
<dbReference type="OrthoDB" id="5193143at2"/>
<organism evidence="1 2">
    <name type="scientific">Geodermatophilus obscurus</name>
    <dbReference type="NCBI Taxonomy" id="1861"/>
    <lineage>
        <taxon>Bacteria</taxon>
        <taxon>Bacillati</taxon>
        <taxon>Actinomycetota</taxon>
        <taxon>Actinomycetes</taxon>
        <taxon>Geodermatophilales</taxon>
        <taxon>Geodermatophilaceae</taxon>
        <taxon>Geodermatophilus</taxon>
    </lineage>
</organism>
<gene>
    <name evidence="1" type="ORF">SAMN05660359_02355</name>
</gene>
<evidence type="ECO:0000313" key="2">
    <source>
        <dbReference type="Proteomes" id="UP000183642"/>
    </source>
</evidence>
<dbReference type="AlphaFoldDB" id="A0A1I5FRP5"/>
<sequence length="125" mass="13534">MTVIALPKPGRWVWDARDHTRAVRVSTHPEHGLLNLSVWRDDVCVGTVKLRPDEVSGLVAALSEGLARLVPPPPPVPLRDADVVALETRLAAVESRLAAPRPPVRVVARSLAAQVRGRLADLIRG</sequence>
<protein>
    <submittedName>
        <fullName evidence="1">Uncharacterized protein</fullName>
    </submittedName>
</protein>
<dbReference type="EMBL" id="FOWE01000005">
    <property type="protein sequence ID" value="SFO26464.1"/>
    <property type="molecule type" value="Genomic_DNA"/>
</dbReference>
<proteinExistence type="predicted"/>
<keyword evidence="2" id="KW-1185">Reference proteome</keyword>
<accession>A0A1I5FRP5</accession>
<name>A0A1I5FRP5_9ACTN</name>
<dbReference type="RefSeq" id="WP_143108136.1">
    <property type="nucleotide sequence ID" value="NZ_FOWE01000005.1"/>
</dbReference>
<reference evidence="2" key="1">
    <citation type="submission" date="2016-10" db="EMBL/GenBank/DDBJ databases">
        <authorList>
            <person name="Varghese N."/>
            <person name="Submissions S."/>
        </authorList>
    </citation>
    <scope>NUCLEOTIDE SEQUENCE [LARGE SCALE GENOMIC DNA]</scope>
    <source>
        <strain evidence="2">DSM 43161</strain>
    </source>
</reference>